<evidence type="ECO:0000313" key="1">
    <source>
        <dbReference type="EMBL" id="SDI35613.1"/>
    </source>
</evidence>
<sequence>MNRDLHGNTHIKKNILFLFPYAVFHKYRHLLYVRTP</sequence>
<reference evidence="1 2" key="1">
    <citation type="submission" date="2016-10" db="EMBL/GenBank/DDBJ databases">
        <authorList>
            <person name="de Groot N.N."/>
        </authorList>
    </citation>
    <scope>NUCLEOTIDE SEQUENCE [LARGE SCALE GENOMIC DNA]</scope>
    <source>
        <strain evidence="1 2">NLAE-zl-C57</strain>
    </source>
</reference>
<organism evidence="1 2">
    <name type="scientific">Bacteroides ovatus</name>
    <dbReference type="NCBI Taxonomy" id="28116"/>
    <lineage>
        <taxon>Bacteria</taxon>
        <taxon>Pseudomonadati</taxon>
        <taxon>Bacteroidota</taxon>
        <taxon>Bacteroidia</taxon>
        <taxon>Bacteroidales</taxon>
        <taxon>Bacteroidaceae</taxon>
        <taxon>Bacteroides</taxon>
    </lineage>
</organism>
<gene>
    <name evidence="1" type="ORF">SAMN05192582_104019</name>
</gene>
<dbReference type="EMBL" id="FNDO01000040">
    <property type="protein sequence ID" value="SDI35613.1"/>
    <property type="molecule type" value="Genomic_DNA"/>
</dbReference>
<dbReference type="Proteomes" id="UP000181870">
    <property type="component" value="Unassembled WGS sequence"/>
</dbReference>
<protein>
    <submittedName>
        <fullName evidence="1">Uncharacterized protein</fullName>
    </submittedName>
</protein>
<accession>A0A1G8JWX0</accession>
<evidence type="ECO:0000313" key="2">
    <source>
        <dbReference type="Proteomes" id="UP000181870"/>
    </source>
</evidence>
<name>A0A1G8JWX0_BACOV</name>
<proteinExistence type="predicted"/>
<dbReference type="AlphaFoldDB" id="A0A1G8JWX0"/>